<proteinExistence type="predicted"/>
<dbReference type="Proteomes" id="UP000233551">
    <property type="component" value="Unassembled WGS sequence"/>
</dbReference>
<evidence type="ECO:0000313" key="1">
    <source>
        <dbReference type="EMBL" id="PKI69368.1"/>
    </source>
</evidence>
<gene>
    <name evidence="1" type="ORF">CRG98_010250</name>
</gene>
<organism evidence="1 2">
    <name type="scientific">Punica granatum</name>
    <name type="common">Pomegranate</name>
    <dbReference type="NCBI Taxonomy" id="22663"/>
    <lineage>
        <taxon>Eukaryota</taxon>
        <taxon>Viridiplantae</taxon>
        <taxon>Streptophyta</taxon>
        <taxon>Embryophyta</taxon>
        <taxon>Tracheophyta</taxon>
        <taxon>Spermatophyta</taxon>
        <taxon>Magnoliopsida</taxon>
        <taxon>eudicotyledons</taxon>
        <taxon>Gunneridae</taxon>
        <taxon>Pentapetalae</taxon>
        <taxon>rosids</taxon>
        <taxon>malvids</taxon>
        <taxon>Myrtales</taxon>
        <taxon>Lythraceae</taxon>
        <taxon>Punica</taxon>
    </lineage>
</organism>
<accession>A0A2I0KLJ2</accession>
<dbReference type="EMBL" id="PGOL01000509">
    <property type="protein sequence ID" value="PKI69368.1"/>
    <property type="molecule type" value="Genomic_DNA"/>
</dbReference>
<protein>
    <submittedName>
        <fullName evidence="1">Uncharacterized protein</fullName>
    </submittedName>
</protein>
<comment type="caution">
    <text evidence="1">The sequence shown here is derived from an EMBL/GenBank/DDBJ whole genome shotgun (WGS) entry which is preliminary data.</text>
</comment>
<evidence type="ECO:0000313" key="2">
    <source>
        <dbReference type="Proteomes" id="UP000233551"/>
    </source>
</evidence>
<reference evidence="1 2" key="1">
    <citation type="submission" date="2017-11" db="EMBL/GenBank/DDBJ databases">
        <title>De-novo sequencing of pomegranate (Punica granatum L.) genome.</title>
        <authorList>
            <person name="Akparov Z."/>
            <person name="Amiraslanov A."/>
            <person name="Hajiyeva S."/>
            <person name="Abbasov M."/>
            <person name="Kaur K."/>
            <person name="Hamwieh A."/>
            <person name="Solovyev V."/>
            <person name="Salamov A."/>
            <person name="Braich B."/>
            <person name="Kosarev P."/>
            <person name="Mahmoud A."/>
            <person name="Hajiyev E."/>
            <person name="Babayeva S."/>
            <person name="Izzatullayeva V."/>
            <person name="Mammadov A."/>
            <person name="Mammadov A."/>
            <person name="Sharifova S."/>
            <person name="Ojaghi J."/>
            <person name="Eynullazada K."/>
            <person name="Bayramov B."/>
            <person name="Abdulazimova A."/>
            <person name="Shahmuradov I."/>
        </authorList>
    </citation>
    <scope>NUCLEOTIDE SEQUENCE [LARGE SCALE GENOMIC DNA]</scope>
    <source>
        <strain evidence="2">cv. AG2017</strain>
        <tissue evidence="1">Leaf</tissue>
    </source>
</reference>
<dbReference type="AlphaFoldDB" id="A0A2I0KLJ2"/>
<name>A0A2I0KLJ2_PUNGR</name>
<sequence length="108" mass="12211">MGARLGVREHARARQGVRCARRCSDAREPAAGKRALGRTAVRGRDKTLMSIDEELIVVFNLSKIFWLREGKLASCIEKEEAEISKALRRNREKARVSIDRTFEARGSN</sequence>
<keyword evidence="2" id="KW-1185">Reference proteome</keyword>